<name>X1I946_9ZZZZ</name>
<comment type="caution">
    <text evidence="1">The sequence shown here is derived from an EMBL/GenBank/DDBJ whole genome shotgun (WGS) entry which is preliminary data.</text>
</comment>
<accession>X1I946</accession>
<gene>
    <name evidence="1" type="ORF">S03H2_59008</name>
</gene>
<dbReference type="EMBL" id="BARU01037922">
    <property type="protein sequence ID" value="GAH78936.1"/>
    <property type="molecule type" value="Genomic_DNA"/>
</dbReference>
<reference evidence="1" key="1">
    <citation type="journal article" date="2014" name="Front. Microbiol.">
        <title>High frequency of phylogenetically diverse reductive dehalogenase-homologous genes in deep subseafloor sedimentary metagenomes.</title>
        <authorList>
            <person name="Kawai M."/>
            <person name="Futagami T."/>
            <person name="Toyoda A."/>
            <person name="Takaki Y."/>
            <person name="Nishi S."/>
            <person name="Hori S."/>
            <person name="Arai W."/>
            <person name="Tsubouchi T."/>
            <person name="Morono Y."/>
            <person name="Uchiyama I."/>
            <person name="Ito T."/>
            <person name="Fujiyama A."/>
            <person name="Inagaki F."/>
            <person name="Takami H."/>
        </authorList>
    </citation>
    <scope>NUCLEOTIDE SEQUENCE</scope>
    <source>
        <strain evidence="1">Expedition CK06-06</strain>
    </source>
</reference>
<organism evidence="1">
    <name type="scientific">marine sediment metagenome</name>
    <dbReference type="NCBI Taxonomy" id="412755"/>
    <lineage>
        <taxon>unclassified sequences</taxon>
        <taxon>metagenomes</taxon>
        <taxon>ecological metagenomes</taxon>
    </lineage>
</organism>
<protein>
    <submittedName>
        <fullName evidence="1">Uncharacterized protein</fullName>
    </submittedName>
</protein>
<proteinExistence type="predicted"/>
<feature type="non-terminal residue" evidence="1">
    <location>
        <position position="1"/>
    </location>
</feature>
<dbReference type="AlphaFoldDB" id="X1I946"/>
<sequence length="33" mass="3832">TTEDSMLIRLARSNDDPGDMRLWKGEKIWGPEN</sequence>
<evidence type="ECO:0000313" key="1">
    <source>
        <dbReference type="EMBL" id="GAH78936.1"/>
    </source>
</evidence>